<reference evidence="10 11" key="1">
    <citation type="journal article" date="2008" name="Int. J. Syst. Evol. Microbiol.">
        <title>Amphritea japonica sp. nov. and Amphritea balenae sp. nov., isolated from the sediment adjacent to sperm whale carcasses off Kagoshima, Japan.</title>
        <authorList>
            <person name="Miyazaki M."/>
            <person name="Nogi Y."/>
            <person name="Fujiwara Y."/>
            <person name="Kawato M."/>
            <person name="Nagahama T."/>
            <person name="Kubokawa K."/>
            <person name="Horikoshi K."/>
        </authorList>
    </citation>
    <scope>NUCLEOTIDE SEQUENCE [LARGE SCALE GENOMIC DNA]</scope>
    <source>
        <strain evidence="10 11">ATCC BAA-1530</strain>
    </source>
</reference>
<feature type="domain" description="Radical SAM core" evidence="9">
    <location>
        <begin position="155"/>
        <end position="370"/>
    </location>
</feature>
<keyword evidence="7" id="KW-0411">Iron-sulfur</keyword>
<name>A0A7R6PFV2_9GAMM</name>
<dbReference type="InterPro" id="IPR006638">
    <property type="entry name" value="Elp3/MiaA/NifB-like_rSAM"/>
</dbReference>
<evidence type="ECO:0000256" key="3">
    <source>
        <dbReference type="ARBA" id="ARBA00022679"/>
    </source>
</evidence>
<dbReference type="SFLD" id="SFLDG01123">
    <property type="entry name" value="methyltransferase_(Class_B)"/>
    <property type="match status" value="1"/>
</dbReference>
<dbReference type="GO" id="GO:0031419">
    <property type="term" value="F:cobalamin binding"/>
    <property type="evidence" value="ECO:0007669"/>
    <property type="project" value="InterPro"/>
</dbReference>
<evidence type="ECO:0000256" key="6">
    <source>
        <dbReference type="ARBA" id="ARBA00023004"/>
    </source>
</evidence>
<evidence type="ECO:0000256" key="4">
    <source>
        <dbReference type="ARBA" id="ARBA00022691"/>
    </source>
</evidence>
<dbReference type="PANTHER" id="PTHR43409">
    <property type="entry name" value="ANAEROBIC MAGNESIUM-PROTOPORPHYRIN IX MONOMETHYL ESTER CYCLASE-RELATED"/>
    <property type="match status" value="1"/>
</dbReference>
<dbReference type="InterPro" id="IPR058240">
    <property type="entry name" value="rSAM_sf"/>
</dbReference>
<keyword evidence="2" id="KW-0489">Methyltransferase</keyword>
<dbReference type="InterPro" id="IPR006158">
    <property type="entry name" value="Cobalamin-bd"/>
</dbReference>
<dbReference type="PANTHER" id="PTHR43409:SF7">
    <property type="entry name" value="BLL1977 PROTEIN"/>
    <property type="match status" value="1"/>
</dbReference>
<dbReference type="InterPro" id="IPR007197">
    <property type="entry name" value="rSAM"/>
</dbReference>
<dbReference type="GO" id="GO:0046872">
    <property type="term" value="F:metal ion binding"/>
    <property type="evidence" value="ECO:0007669"/>
    <property type="project" value="UniProtKB-KW"/>
</dbReference>
<dbReference type="PROSITE" id="PS51918">
    <property type="entry name" value="RADICAL_SAM"/>
    <property type="match status" value="1"/>
</dbReference>
<dbReference type="Proteomes" id="UP000595663">
    <property type="component" value="Chromosome"/>
</dbReference>
<evidence type="ECO:0000256" key="1">
    <source>
        <dbReference type="ARBA" id="ARBA00001966"/>
    </source>
</evidence>
<accession>A0A7R6PFV2</accession>
<dbReference type="GO" id="GO:0051539">
    <property type="term" value="F:4 iron, 4 sulfur cluster binding"/>
    <property type="evidence" value="ECO:0007669"/>
    <property type="project" value="UniProtKB-KW"/>
</dbReference>
<evidence type="ECO:0000259" key="8">
    <source>
        <dbReference type="PROSITE" id="PS51332"/>
    </source>
</evidence>
<gene>
    <name evidence="10" type="ORF">AMJAP_1096</name>
</gene>
<dbReference type="EMBL" id="AP014545">
    <property type="protein sequence ID" value="BBB25692.1"/>
    <property type="molecule type" value="Genomic_DNA"/>
</dbReference>
<evidence type="ECO:0000256" key="5">
    <source>
        <dbReference type="ARBA" id="ARBA00022723"/>
    </source>
</evidence>
<keyword evidence="4" id="KW-0949">S-adenosyl-L-methionine</keyword>
<sequence>MKIYIIKASAAGAFKDYKQFMGAPPQSIYSLAAATPDWVEVDLIDETSQGAADLTIKADLIAIFMSTPDAYRGYHLADEYRKQGKAVIFGGLHASFMSDEVLEHSDAVIIGEAETVWPDLLNDFTNGGLKTRYHGEQLSDLSSLRPFPHEYMDLTPYGGLGSVVVSRGCKFKCSYCTVHRFFDGMHNRPVDQVIDEIRKSGLEYIELHADNLIADREYAFELFEALKPLNIKWVAEATINIAEHDDLLEAAAQSGLFYLLSGLETPSRAALKAAGKGFIKIDKTKEYISKLHEYNIAVDSAMLFGFDEHNSDIFEETLAFVEDVELDVCHSVIITPYPGTTFYQQLEDEQRLLTKDWSLYDGTHAVFQPKQMTPQALEEGQAWFYEKYNSLGRSLKRSFVKARNIGWINSSYF</sequence>
<dbReference type="PROSITE" id="PS51332">
    <property type="entry name" value="B12_BINDING"/>
    <property type="match status" value="1"/>
</dbReference>
<dbReference type="InterPro" id="IPR051198">
    <property type="entry name" value="BchE-like"/>
</dbReference>
<dbReference type="InterPro" id="IPR023404">
    <property type="entry name" value="rSAM_horseshoe"/>
</dbReference>
<evidence type="ECO:0000259" key="9">
    <source>
        <dbReference type="PROSITE" id="PS51918"/>
    </source>
</evidence>
<dbReference type="RefSeq" id="WP_019622118.1">
    <property type="nucleotide sequence ID" value="NZ_AP014545.1"/>
</dbReference>
<dbReference type="Gene3D" id="3.80.30.20">
    <property type="entry name" value="tm_1862 like domain"/>
    <property type="match status" value="1"/>
</dbReference>
<dbReference type="InterPro" id="IPR034466">
    <property type="entry name" value="Methyltransferase_Class_B"/>
</dbReference>
<evidence type="ECO:0000313" key="11">
    <source>
        <dbReference type="Proteomes" id="UP000595663"/>
    </source>
</evidence>
<dbReference type="OrthoDB" id="9801424at2"/>
<dbReference type="CDD" id="cd01335">
    <property type="entry name" value="Radical_SAM"/>
    <property type="match status" value="1"/>
</dbReference>
<evidence type="ECO:0000313" key="10">
    <source>
        <dbReference type="EMBL" id="BBB25692.1"/>
    </source>
</evidence>
<dbReference type="SFLD" id="SFLDG01082">
    <property type="entry name" value="B12-binding_domain_containing"/>
    <property type="match status" value="1"/>
</dbReference>
<dbReference type="Pfam" id="PF04055">
    <property type="entry name" value="Radical_SAM"/>
    <property type="match status" value="1"/>
</dbReference>
<keyword evidence="11" id="KW-1185">Reference proteome</keyword>
<evidence type="ECO:0000256" key="2">
    <source>
        <dbReference type="ARBA" id="ARBA00022603"/>
    </source>
</evidence>
<dbReference type="SFLD" id="SFLDS00029">
    <property type="entry name" value="Radical_SAM"/>
    <property type="match status" value="1"/>
</dbReference>
<protein>
    <submittedName>
        <fullName evidence="10">Radical SAM protein</fullName>
    </submittedName>
</protein>
<dbReference type="AlphaFoldDB" id="A0A7R6PFV2"/>
<dbReference type="SMART" id="SM00729">
    <property type="entry name" value="Elp3"/>
    <property type="match status" value="1"/>
</dbReference>
<dbReference type="GO" id="GO:0005829">
    <property type="term" value="C:cytosol"/>
    <property type="evidence" value="ECO:0007669"/>
    <property type="project" value="TreeGrafter"/>
</dbReference>
<dbReference type="Gene3D" id="3.40.50.280">
    <property type="entry name" value="Cobalamin-binding domain"/>
    <property type="match status" value="1"/>
</dbReference>
<evidence type="ECO:0000256" key="7">
    <source>
        <dbReference type="ARBA" id="ARBA00023014"/>
    </source>
</evidence>
<feature type="domain" description="B12-binding" evidence="8">
    <location>
        <begin position="1"/>
        <end position="131"/>
    </location>
</feature>
<keyword evidence="5" id="KW-0479">Metal-binding</keyword>
<dbReference type="KEGG" id="ajp:AMJAP_1096"/>
<dbReference type="GO" id="GO:0003824">
    <property type="term" value="F:catalytic activity"/>
    <property type="evidence" value="ECO:0007669"/>
    <property type="project" value="InterPro"/>
</dbReference>
<keyword evidence="3" id="KW-0808">Transferase</keyword>
<comment type="cofactor">
    <cofactor evidence="1">
        <name>[4Fe-4S] cluster</name>
        <dbReference type="ChEBI" id="CHEBI:49883"/>
    </cofactor>
</comment>
<proteinExistence type="predicted"/>
<keyword evidence="6" id="KW-0408">Iron</keyword>
<organism evidence="10 11">
    <name type="scientific">Amphritea japonica ATCC BAA-1530</name>
    <dbReference type="NCBI Taxonomy" id="1278309"/>
    <lineage>
        <taxon>Bacteria</taxon>
        <taxon>Pseudomonadati</taxon>
        <taxon>Pseudomonadota</taxon>
        <taxon>Gammaproteobacteria</taxon>
        <taxon>Oceanospirillales</taxon>
        <taxon>Oceanospirillaceae</taxon>
        <taxon>Amphritea</taxon>
    </lineage>
</organism>
<dbReference type="SUPFAM" id="SSF102114">
    <property type="entry name" value="Radical SAM enzymes"/>
    <property type="match status" value="1"/>
</dbReference>